<sequence>MPNTCDTSLAYLDLIPNNIYQKLISHQYRVSNNNVNSLQKRSLGVLDLRANLLQGKSINKDSLLHWLDIDVADFLYKKLNDRALLSKAHNNDSLVDDVILNVLNWLENTNQEFNLFSEMTEEGEGIYEAMQEINKSFALERSVGWDLLKGVEYKTDLDVLISAHEIIENNKKIKSIIKIIGKNKRNFYNVDNRSGLNQLNIEDDLNEGLLPNENTLNSVTGVCFGDDVSRMLSSELAMLGNAKFKMFWHVKRAERQLLNYHFKGLLSDHVPEVLADSINYEVNKNKLVKEWGPIILCVDTSASMKGRAETVSKAIALEVMRISHLEKRACYLFCFGNLGEIIQFELNLNAGWKTMIEFLRLSFNGGTDVNTVFFEVLKKHEEKKWKNADILLISDGLFGVNEDLLARIKSLKTELRIFGIKLAKWNAQAFNEICHKVFDFSDD</sequence>
<dbReference type="PANTHER" id="PTHR36846">
    <property type="entry name" value="PROTEIN VIAA"/>
    <property type="match status" value="1"/>
</dbReference>
<dbReference type="PANTHER" id="PTHR36846:SF1">
    <property type="entry name" value="PROTEIN VIAA"/>
    <property type="match status" value="1"/>
</dbReference>
<gene>
    <name evidence="1" type="ORF">MNBD_GAMMA08-2374</name>
</gene>
<organism evidence="1">
    <name type="scientific">hydrothermal vent metagenome</name>
    <dbReference type="NCBI Taxonomy" id="652676"/>
    <lineage>
        <taxon>unclassified sequences</taxon>
        <taxon>metagenomes</taxon>
        <taxon>ecological metagenomes</taxon>
    </lineage>
</organism>
<dbReference type="EMBL" id="UOFH01000336">
    <property type="protein sequence ID" value="VAW66103.1"/>
    <property type="molecule type" value="Genomic_DNA"/>
</dbReference>
<evidence type="ECO:0000313" key="1">
    <source>
        <dbReference type="EMBL" id="VAW66103.1"/>
    </source>
</evidence>
<accession>A0A3B0XPQ8</accession>
<evidence type="ECO:0008006" key="2">
    <source>
        <dbReference type="Google" id="ProtNLM"/>
    </source>
</evidence>
<dbReference type="SUPFAM" id="SSF53300">
    <property type="entry name" value="vWA-like"/>
    <property type="match status" value="1"/>
</dbReference>
<protein>
    <recommendedName>
        <fullName evidence="2">VWFA domain-containing protein</fullName>
    </recommendedName>
</protein>
<dbReference type="InterPro" id="IPR036465">
    <property type="entry name" value="vWFA_dom_sf"/>
</dbReference>
<proteinExistence type="predicted"/>
<dbReference type="GO" id="GO:0005829">
    <property type="term" value="C:cytosol"/>
    <property type="evidence" value="ECO:0007669"/>
    <property type="project" value="TreeGrafter"/>
</dbReference>
<dbReference type="AlphaFoldDB" id="A0A3B0XPQ8"/>
<name>A0A3B0XPQ8_9ZZZZ</name>
<reference evidence="1" key="1">
    <citation type="submission" date="2018-06" db="EMBL/GenBank/DDBJ databases">
        <authorList>
            <person name="Zhirakovskaya E."/>
        </authorList>
    </citation>
    <scope>NUCLEOTIDE SEQUENCE</scope>
</reference>